<reference evidence="7 8" key="1">
    <citation type="journal article" date="2016" name="Nat. Commun.">
        <title>Thousands of microbial genomes shed light on interconnected biogeochemical processes in an aquifer system.</title>
        <authorList>
            <person name="Anantharaman K."/>
            <person name="Brown C.T."/>
            <person name="Hug L.A."/>
            <person name="Sharon I."/>
            <person name="Castelle C.J."/>
            <person name="Probst A.J."/>
            <person name="Thomas B.C."/>
            <person name="Singh A."/>
            <person name="Wilkins M.J."/>
            <person name="Karaoz U."/>
            <person name="Brodie E.L."/>
            <person name="Williams K.H."/>
            <person name="Hubbard S.S."/>
            <person name="Banfield J.F."/>
        </authorList>
    </citation>
    <scope>NUCLEOTIDE SEQUENCE [LARGE SCALE GENOMIC DNA]</scope>
</reference>
<evidence type="ECO:0000256" key="5">
    <source>
        <dbReference type="ARBA" id="ARBA00023186"/>
    </source>
</evidence>
<comment type="subcellular location">
    <subcellularLocation>
        <location evidence="1 6">Cytoplasm</location>
        <location evidence="1 6">Cytosol</location>
    </subcellularLocation>
</comment>
<evidence type="ECO:0000256" key="2">
    <source>
        <dbReference type="ARBA" id="ARBA00008787"/>
    </source>
</evidence>
<evidence type="ECO:0000256" key="3">
    <source>
        <dbReference type="ARBA" id="ARBA00022490"/>
    </source>
</evidence>
<dbReference type="GO" id="GO:0071973">
    <property type="term" value="P:bacterial-type flagellum-dependent cell motility"/>
    <property type="evidence" value="ECO:0007669"/>
    <property type="project" value="TreeGrafter"/>
</dbReference>
<dbReference type="CDD" id="cd16098">
    <property type="entry name" value="FliS"/>
    <property type="match status" value="1"/>
</dbReference>
<keyword evidence="5" id="KW-0143">Chaperone</keyword>
<dbReference type="Pfam" id="PF02561">
    <property type="entry name" value="FliS"/>
    <property type="match status" value="1"/>
</dbReference>
<keyword evidence="3 6" id="KW-0963">Cytoplasm</keyword>
<evidence type="ECO:0000256" key="4">
    <source>
        <dbReference type="ARBA" id="ARBA00022795"/>
    </source>
</evidence>
<dbReference type="SUPFAM" id="SSF101116">
    <property type="entry name" value="Flagellar export chaperone FliS"/>
    <property type="match status" value="1"/>
</dbReference>
<evidence type="ECO:0000313" key="8">
    <source>
        <dbReference type="Proteomes" id="UP000177583"/>
    </source>
</evidence>
<keyword evidence="7" id="KW-0969">Cilium</keyword>
<sequence length="147" mass="16258">MNPYEKGSHAYKKAAVNTQDQGTLILMMYDGLVRFLKAGLLKMEARDLEGTHNNLVRAKDIVAELMASLNLEGSGEMGANLKALYGYMYNRLIDANVQKNPKMVEEVLSLVSELREGWRGVIDQRKKAGATPYAQTKGAIKPLNVEG</sequence>
<evidence type="ECO:0000313" key="7">
    <source>
        <dbReference type="EMBL" id="OGH00643.1"/>
    </source>
</evidence>
<comment type="caution">
    <text evidence="7">The sequence shown here is derived from an EMBL/GenBank/DDBJ whole genome shotgun (WGS) entry which is preliminary data.</text>
</comment>
<dbReference type="NCBIfam" id="TIGR00208">
    <property type="entry name" value="fliS"/>
    <property type="match status" value="1"/>
</dbReference>
<evidence type="ECO:0000256" key="6">
    <source>
        <dbReference type="PIRNR" id="PIRNR039090"/>
    </source>
</evidence>
<dbReference type="GO" id="GO:0044780">
    <property type="term" value="P:bacterial-type flagellum assembly"/>
    <property type="evidence" value="ECO:0007669"/>
    <property type="project" value="InterPro"/>
</dbReference>
<dbReference type="InterPro" id="IPR036584">
    <property type="entry name" value="FliS_sf"/>
</dbReference>
<dbReference type="Gene3D" id="1.20.120.340">
    <property type="entry name" value="Flagellar protein FliS"/>
    <property type="match status" value="1"/>
</dbReference>
<gene>
    <name evidence="7" type="ORF">A2557_03135</name>
</gene>
<keyword evidence="7" id="KW-0966">Cell projection</keyword>
<dbReference type="Proteomes" id="UP000177583">
    <property type="component" value="Unassembled WGS sequence"/>
</dbReference>
<name>A0A1F6GR80_9PROT</name>
<keyword evidence="4 6" id="KW-1005">Bacterial flagellum biogenesis</keyword>
<dbReference type="PIRSF" id="PIRSF039090">
    <property type="entry name" value="Flis"/>
    <property type="match status" value="1"/>
</dbReference>
<proteinExistence type="inferred from homology"/>
<dbReference type="PANTHER" id="PTHR34773">
    <property type="entry name" value="FLAGELLAR SECRETION CHAPERONE FLIS"/>
    <property type="match status" value="1"/>
</dbReference>
<dbReference type="InterPro" id="IPR003713">
    <property type="entry name" value="FliS"/>
</dbReference>
<comment type="similarity">
    <text evidence="2 6">Belongs to the FliS family.</text>
</comment>
<dbReference type="EMBL" id="MFNF01000043">
    <property type="protein sequence ID" value="OGH00643.1"/>
    <property type="molecule type" value="Genomic_DNA"/>
</dbReference>
<evidence type="ECO:0000256" key="1">
    <source>
        <dbReference type="ARBA" id="ARBA00004514"/>
    </source>
</evidence>
<dbReference type="AlphaFoldDB" id="A0A1F6GR80"/>
<dbReference type="PANTHER" id="PTHR34773:SF1">
    <property type="entry name" value="FLAGELLAR SECRETION CHAPERONE FLIS"/>
    <property type="match status" value="1"/>
</dbReference>
<accession>A0A1F6GR80</accession>
<keyword evidence="7" id="KW-0282">Flagellum</keyword>
<dbReference type="GO" id="GO:0005829">
    <property type="term" value="C:cytosol"/>
    <property type="evidence" value="ECO:0007669"/>
    <property type="project" value="UniProtKB-SubCell"/>
</dbReference>
<organism evidence="7 8">
    <name type="scientific">Candidatus Lambdaproteobacteria bacterium RIFOXYD2_FULL_56_26</name>
    <dbReference type="NCBI Taxonomy" id="1817773"/>
    <lineage>
        <taxon>Bacteria</taxon>
        <taxon>Pseudomonadati</taxon>
        <taxon>Pseudomonadota</taxon>
        <taxon>Candidatus Lambdaproteobacteria</taxon>
    </lineage>
</organism>
<protein>
    <recommendedName>
        <fullName evidence="6">Flagellar secretion chaperone FliS</fullName>
    </recommendedName>
</protein>